<accession>A0A254T9M7</accession>
<reference evidence="2 3" key="1">
    <citation type="submission" date="2016-02" db="EMBL/GenBank/DDBJ databases">
        <authorList>
            <person name="Wen L."/>
            <person name="He K."/>
            <person name="Yang H."/>
        </authorList>
    </citation>
    <scope>NUCLEOTIDE SEQUENCE [LARGE SCALE GENOMIC DNA]</scope>
    <source>
        <strain evidence="2 3">TSA40</strain>
    </source>
</reference>
<sequence>MESLRRRRLQQLHPFEDDCRCRQFIAVDTAQQQYAHRLALLAVFCSRDGAHQYGKTVARGSAGRLQSAFLAGRRIHAGKPRRQPLAPFGLLGRGGGSGERGDTCCRNQQRDGFANQSHNNVIQ</sequence>
<dbReference type="EMBL" id="LSTO01000001">
    <property type="protein sequence ID" value="OWW18867.1"/>
    <property type="molecule type" value="Genomic_DNA"/>
</dbReference>
<name>A0A254T9M7_9BURK</name>
<feature type="region of interest" description="Disordered" evidence="1">
    <location>
        <begin position="80"/>
        <end position="123"/>
    </location>
</feature>
<feature type="compositionally biased region" description="Polar residues" evidence="1">
    <location>
        <begin position="114"/>
        <end position="123"/>
    </location>
</feature>
<evidence type="ECO:0000313" key="2">
    <source>
        <dbReference type="EMBL" id="OWW18867.1"/>
    </source>
</evidence>
<proteinExistence type="predicted"/>
<keyword evidence="3" id="KW-1185">Reference proteome</keyword>
<evidence type="ECO:0000313" key="3">
    <source>
        <dbReference type="Proteomes" id="UP000197535"/>
    </source>
</evidence>
<comment type="caution">
    <text evidence="2">The sequence shown here is derived from an EMBL/GenBank/DDBJ whole genome shotgun (WGS) entry which is preliminary data.</text>
</comment>
<organism evidence="2 3">
    <name type="scientific">Noviherbaspirillum denitrificans</name>
    <dbReference type="NCBI Taxonomy" id="1968433"/>
    <lineage>
        <taxon>Bacteria</taxon>
        <taxon>Pseudomonadati</taxon>
        <taxon>Pseudomonadota</taxon>
        <taxon>Betaproteobacteria</taxon>
        <taxon>Burkholderiales</taxon>
        <taxon>Oxalobacteraceae</taxon>
        <taxon>Noviherbaspirillum</taxon>
    </lineage>
</organism>
<gene>
    <name evidence="2" type="ORF">AYR66_04590</name>
</gene>
<protein>
    <submittedName>
        <fullName evidence="2">Uncharacterized protein</fullName>
    </submittedName>
</protein>
<dbReference type="Proteomes" id="UP000197535">
    <property type="component" value="Unassembled WGS sequence"/>
</dbReference>
<evidence type="ECO:0000256" key="1">
    <source>
        <dbReference type="SAM" id="MobiDB-lite"/>
    </source>
</evidence>
<dbReference type="AlphaFoldDB" id="A0A254T9M7"/>